<reference evidence="1 2" key="1">
    <citation type="journal article" date="2018" name="Arch. Microbiol.">
        <title>New insights into the metabolic potential of the phototrophic purple bacterium Rhodopila globiformis DSM 161(T) from its draft genome sequence and evidence for a vanadium-dependent nitrogenase.</title>
        <authorList>
            <person name="Imhoff J.F."/>
            <person name="Rahn T."/>
            <person name="Kunzel S."/>
            <person name="Neulinger S.C."/>
        </authorList>
    </citation>
    <scope>NUCLEOTIDE SEQUENCE [LARGE SCALE GENOMIC DNA]</scope>
    <source>
        <strain evidence="1 2">DSM 16996</strain>
    </source>
</reference>
<sequence length="132" mass="15159">MRERHRSLQRLLRVKAQLHQIDEAKLGEIQRRRILVEEEKRALLRMLGDVEKNDSFILGLACRHLIQSERREIDLAAEESAQKAQLLQRSAQKKTLEKIVKETAVSIAREDEKLQLLDIGESLAARASSSLP</sequence>
<dbReference type="OrthoDB" id="8456275at2"/>
<dbReference type="EMBL" id="NHSJ01000040">
    <property type="protein sequence ID" value="PPQ32365.1"/>
    <property type="molecule type" value="Genomic_DNA"/>
</dbReference>
<keyword evidence="2" id="KW-1185">Reference proteome</keyword>
<evidence type="ECO:0000313" key="1">
    <source>
        <dbReference type="EMBL" id="PPQ32365.1"/>
    </source>
</evidence>
<dbReference type="AlphaFoldDB" id="A0A2S6NCL1"/>
<proteinExistence type="predicted"/>
<gene>
    <name evidence="1" type="ORF">CCR94_06030</name>
</gene>
<comment type="caution">
    <text evidence="1">The sequence shown here is derived from an EMBL/GenBank/DDBJ whole genome shotgun (WGS) entry which is preliminary data.</text>
</comment>
<dbReference type="RefSeq" id="WP_104506983.1">
    <property type="nucleotide sequence ID" value="NZ_JACIGC010000013.1"/>
</dbReference>
<evidence type="ECO:0008006" key="3">
    <source>
        <dbReference type="Google" id="ProtNLM"/>
    </source>
</evidence>
<organism evidence="1 2">
    <name type="scientific">Rhodoblastus sphagnicola</name>
    <dbReference type="NCBI Taxonomy" id="333368"/>
    <lineage>
        <taxon>Bacteria</taxon>
        <taxon>Pseudomonadati</taxon>
        <taxon>Pseudomonadota</taxon>
        <taxon>Alphaproteobacteria</taxon>
        <taxon>Hyphomicrobiales</taxon>
        <taxon>Rhodoblastaceae</taxon>
        <taxon>Rhodoblastus</taxon>
    </lineage>
</organism>
<protein>
    <recommendedName>
        <fullName evidence="3">Flagellar FliJ protein</fullName>
    </recommendedName>
</protein>
<dbReference type="Proteomes" id="UP000239089">
    <property type="component" value="Unassembled WGS sequence"/>
</dbReference>
<accession>A0A2S6NCL1</accession>
<name>A0A2S6NCL1_9HYPH</name>
<evidence type="ECO:0000313" key="2">
    <source>
        <dbReference type="Proteomes" id="UP000239089"/>
    </source>
</evidence>